<organism evidence="4 5">
    <name type="scientific">Colletotrichum chrysophilum</name>
    <dbReference type="NCBI Taxonomy" id="1836956"/>
    <lineage>
        <taxon>Eukaryota</taxon>
        <taxon>Fungi</taxon>
        <taxon>Dikarya</taxon>
        <taxon>Ascomycota</taxon>
        <taxon>Pezizomycotina</taxon>
        <taxon>Sordariomycetes</taxon>
        <taxon>Hypocreomycetidae</taxon>
        <taxon>Glomerellales</taxon>
        <taxon>Glomerellaceae</taxon>
        <taxon>Colletotrichum</taxon>
        <taxon>Colletotrichum gloeosporioides species complex</taxon>
    </lineage>
</organism>
<keyword evidence="5" id="KW-1185">Reference proteome</keyword>
<dbReference type="InterPro" id="IPR000504">
    <property type="entry name" value="RRM_dom"/>
</dbReference>
<sequence length="316" mass="34375">MTSAIVVKEVHNDENAVPVNGTVRSRQPALAPFSTQIDHQPAPYPFAFSESSSLIQQVRAPSTTWCQTTIADLQQVPTDLENFSQGLDGIQIQRAWCHEYPTYVSNSGSLPSVAARANQPSQVVSVEHRRIIVRRIKPSTPEDQIRGLIKQSLAQLTPVKAELQRIDVPRGSGSQNRGHAFATFQTTETARSVAELLNGKTWNSRRLEARLTTEGVAEDQASRASPMPSSNSSSRQKKCDNSRKKTSEQSRAMVPSGSVGCPSESSESRSMRLGSSGCSSLLPAEPSSSRQTSNQQPAGPVIADGTRRNQPSRQQK</sequence>
<dbReference type="SMART" id="SM00360">
    <property type="entry name" value="RRM"/>
    <property type="match status" value="1"/>
</dbReference>
<dbReference type="SUPFAM" id="SSF54928">
    <property type="entry name" value="RNA-binding domain, RBD"/>
    <property type="match status" value="1"/>
</dbReference>
<feature type="compositionally biased region" description="Basic and acidic residues" evidence="2">
    <location>
        <begin position="237"/>
        <end position="248"/>
    </location>
</feature>
<name>A0AAD9E9P0_9PEZI</name>
<feature type="compositionally biased region" description="Low complexity" evidence="2">
    <location>
        <begin position="254"/>
        <end position="265"/>
    </location>
</feature>
<evidence type="ECO:0000256" key="1">
    <source>
        <dbReference type="PROSITE-ProRule" id="PRU00176"/>
    </source>
</evidence>
<dbReference type="GO" id="GO:0003723">
    <property type="term" value="F:RNA binding"/>
    <property type="evidence" value="ECO:0007669"/>
    <property type="project" value="UniProtKB-UniRule"/>
</dbReference>
<evidence type="ECO:0000313" key="4">
    <source>
        <dbReference type="EMBL" id="KAK1843044.1"/>
    </source>
</evidence>
<dbReference type="Proteomes" id="UP001243330">
    <property type="component" value="Unassembled WGS sequence"/>
</dbReference>
<feature type="region of interest" description="Disordered" evidence="2">
    <location>
        <begin position="213"/>
        <end position="316"/>
    </location>
</feature>
<dbReference type="EMBL" id="JAQOWY010000380">
    <property type="protein sequence ID" value="KAK1843044.1"/>
    <property type="molecule type" value="Genomic_DNA"/>
</dbReference>
<accession>A0AAD9E9P0</accession>
<dbReference type="AlphaFoldDB" id="A0AAD9E9P0"/>
<evidence type="ECO:0000313" key="5">
    <source>
        <dbReference type="Proteomes" id="UP001243330"/>
    </source>
</evidence>
<reference evidence="4" key="1">
    <citation type="submission" date="2023-01" db="EMBL/GenBank/DDBJ databases">
        <title>Colletotrichum chrysophilum M932 genome sequence.</title>
        <authorList>
            <person name="Baroncelli R."/>
        </authorList>
    </citation>
    <scope>NUCLEOTIDE SEQUENCE</scope>
    <source>
        <strain evidence="4">M932</strain>
    </source>
</reference>
<feature type="domain" description="RRM" evidence="3">
    <location>
        <begin position="129"/>
        <end position="214"/>
    </location>
</feature>
<evidence type="ECO:0000256" key="2">
    <source>
        <dbReference type="SAM" id="MobiDB-lite"/>
    </source>
</evidence>
<dbReference type="Gene3D" id="3.30.70.330">
    <property type="match status" value="1"/>
</dbReference>
<dbReference type="Pfam" id="PF00076">
    <property type="entry name" value="RRM_1"/>
    <property type="match status" value="1"/>
</dbReference>
<comment type="caution">
    <text evidence="4">The sequence shown here is derived from an EMBL/GenBank/DDBJ whole genome shotgun (WGS) entry which is preliminary data.</text>
</comment>
<evidence type="ECO:0000259" key="3">
    <source>
        <dbReference type="PROSITE" id="PS50102"/>
    </source>
</evidence>
<dbReference type="PROSITE" id="PS50102">
    <property type="entry name" value="RRM"/>
    <property type="match status" value="1"/>
</dbReference>
<proteinExistence type="predicted"/>
<protein>
    <recommendedName>
        <fullName evidence="3">RRM domain-containing protein</fullName>
    </recommendedName>
</protein>
<dbReference type="CDD" id="cd00590">
    <property type="entry name" value="RRM_SF"/>
    <property type="match status" value="1"/>
</dbReference>
<dbReference type="InterPro" id="IPR035979">
    <property type="entry name" value="RBD_domain_sf"/>
</dbReference>
<feature type="compositionally biased region" description="Low complexity" evidence="2">
    <location>
        <begin position="222"/>
        <end position="234"/>
    </location>
</feature>
<gene>
    <name evidence="4" type="ORF">CCHR01_14349</name>
</gene>
<feature type="compositionally biased region" description="Polar residues" evidence="2">
    <location>
        <begin position="286"/>
        <end position="297"/>
    </location>
</feature>
<dbReference type="InterPro" id="IPR012677">
    <property type="entry name" value="Nucleotide-bd_a/b_plait_sf"/>
</dbReference>
<keyword evidence="1" id="KW-0694">RNA-binding</keyword>